<dbReference type="GO" id="GO:0030288">
    <property type="term" value="C:outer membrane-bounded periplasmic space"/>
    <property type="evidence" value="ECO:0007669"/>
    <property type="project" value="InterPro"/>
</dbReference>
<keyword evidence="5" id="KW-0378">Hydrolase</keyword>
<dbReference type="GO" id="GO:0006508">
    <property type="term" value="P:proteolysis"/>
    <property type="evidence" value="ECO:0007669"/>
    <property type="project" value="UniProtKB-KW"/>
</dbReference>
<evidence type="ECO:0000256" key="2">
    <source>
        <dbReference type="ARBA" id="ARBA00022723"/>
    </source>
</evidence>
<gene>
    <name evidence="8" type="ORF">GJV26_20580</name>
</gene>
<evidence type="ECO:0000256" key="3">
    <source>
        <dbReference type="ARBA" id="ARBA00022729"/>
    </source>
</evidence>
<reference evidence="8 9" key="1">
    <citation type="submission" date="2019-11" db="EMBL/GenBank/DDBJ databases">
        <title>Draft Genome Sequences of Six Type Strains of the Genus Massilia.</title>
        <authorList>
            <person name="Miess H."/>
            <person name="Frediansyah A."/>
            <person name="Goeker M."/>
            <person name="Gross H."/>
        </authorList>
    </citation>
    <scope>NUCLEOTIDE SEQUENCE [LARGE SCALE GENOMIC DNA]</scope>
    <source>
        <strain evidence="8 9">DSM 17513</strain>
    </source>
</reference>
<sequence length="157" mass="18111">MQFQPMDSRSYFMLPQAPEDAGYYVYGRLKGIPSKGASQYAYPSLMTAILRVEREWSHIDDRKFGIGDISLAGGIDHPDHGSHESGLDVDLRPIRKDGQHKPVSWHDNEYDFEATAKLIELFHAYANVKVLYFNDARIPFVVRWPHHDDHFHVTVWG</sequence>
<evidence type="ECO:0000313" key="9">
    <source>
        <dbReference type="Proteomes" id="UP000431684"/>
    </source>
</evidence>
<dbReference type="InterPro" id="IPR009045">
    <property type="entry name" value="Zn_M74/Hedgehog-like"/>
</dbReference>
<keyword evidence="2" id="KW-0479">Metal-binding</keyword>
<evidence type="ECO:0000256" key="1">
    <source>
        <dbReference type="ARBA" id="ARBA00022670"/>
    </source>
</evidence>
<dbReference type="EMBL" id="WNWM01000002">
    <property type="protein sequence ID" value="MUI14842.1"/>
    <property type="molecule type" value="Genomic_DNA"/>
</dbReference>
<name>A0A6I3XNN4_9BURK</name>
<dbReference type="Proteomes" id="UP000431684">
    <property type="component" value="Unassembled WGS sequence"/>
</dbReference>
<evidence type="ECO:0000256" key="5">
    <source>
        <dbReference type="ARBA" id="ARBA00022801"/>
    </source>
</evidence>
<dbReference type="Pfam" id="PF03411">
    <property type="entry name" value="Peptidase_M74"/>
    <property type="match status" value="1"/>
</dbReference>
<dbReference type="RefSeq" id="WP_155710605.1">
    <property type="nucleotide sequence ID" value="NZ_BMWU01000007.1"/>
</dbReference>
<proteinExistence type="predicted"/>
<evidence type="ECO:0000313" key="8">
    <source>
        <dbReference type="EMBL" id="MUI14842.1"/>
    </source>
</evidence>
<keyword evidence="7" id="KW-0482">Metalloprotease</keyword>
<dbReference type="InterPro" id="IPR005073">
    <property type="entry name" value="Peptidase_M74"/>
</dbReference>
<organism evidence="8 9">
    <name type="scientific">Pseudoduganella dura</name>
    <dbReference type="NCBI Taxonomy" id="321982"/>
    <lineage>
        <taxon>Bacteria</taxon>
        <taxon>Pseudomonadati</taxon>
        <taxon>Pseudomonadota</taxon>
        <taxon>Betaproteobacteria</taxon>
        <taxon>Burkholderiales</taxon>
        <taxon>Oxalobacteraceae</taxon>
        <taxon>Telluria group</taxon>
        <taxon>Pseudoduganella</taxon>
    </lineage>
</organism>
<comment type="caution">
    <text evidence="8">The sequence shown here is derived from an EMBL/GenBank/DDBJ whole genome shotgun (WGS) entry which is preliminary data.</text>
</comment>
<protein>
    <recommendedName>
        <fullName evidence="10">Penicillin-insensitive murein endopeptidase</fullName>
    </recommendedName>
</protein>
<dbReference type="GO" id="GO:0008237">
    <property type="term" value="F:metallopeptidase activity"/>
    <property type="evidence" value="ECO:0007669"/>
    <property type="project" value="UniProtKB-KW"/>
</dbReference>
<evidence type="ECO:0000256" key="4">
    <source>
        <dbReference type="ARBA" id="ARBA00022764"/>
    </source>
</evidence>
<keyword evidence="6" id="KW-0862">Zinc</keyword>
<evidence type="ECO:0000256" key="6">
    <source>
        <dbReference type="ARBA" id="ARBA00022833"/>
    </source>
</evidence>
<keyword evidence="4" id="KW-0574">Periplasm</keyword>
<dbReference type="GO" id="GO:0046872">
    <property type="term" value="F:metal ion binding"/>
    <property type="evidence" value="ECO:0007669"/>
    <property type="project" value="UniProtKB-KW"/>
</dbReference>
<evidence type="ECO:0000256" key="7">
    <source>
        <dbReference type="ARBA" id="ARBA00023049"/>
    </source>
</evidence>
<accession>A0A6I3XNN4</accession>
<dbReference type="AlphaFoldDB" id="A0A6I3XNN4"/>
<keyword evidence="1" id="KW-0645">Protease</keyword>
<keyword evidence="3" id="KW-0732">Signal</keyword>
<evidence type="ECO:0008006" key="10">
    <source>
        <dbReference type="Google" id="ProtNLM"/>
    </source>
</evidence>
<dbReference type="SUPFAM" id="SSF55166">
    <property type="entry name" value="Hedgehog/DD-peptidase"/>
    <property type="match status" value="1"/>
</dbReference>
<keyword evidence="9" id="KW-1185">Reference proteome</keyword>
<dbReference type="GO" id="GO:0004252">
    <property type="term" value="F:serine-type endopeptidase activity"/>
    <property type="evidence" value="ECO:0007669"/>
    <property type="project" value="InterPro"/>
</dbReference>
<dbReference type="Gene3D" id="3.30.1380.10">
    <property type="match status" value="1"/>
</dbReference>
<dbReference type="OrthoDB" id="8756136at2"/>